<proteinExistence type="predicted"/>
<organism evidence="1 3">
    <name type="scientific">Tautonia plasticadhaerens</name>
    <dbReference type="NCBI Taxonomy" id="2527974"/>
    <lineage>
        <taxon>Bacteria</taxon>
        <taxon>Pseudomonadati</taxon>
        <taxon>Planctomycetota</taxon>
        <taxon>Planctomycetia</taxon>
        <taxon>Isosphaerales</taxon>
        <taxon>Isosphaeraceae</taxon>
        <taxon>Tautonia</taxon>
    </lineage>
</organism>
<dbReference type="KEGG" id="tpla:ElP_74890"/>
<evidence type="ECO:0000313" key="3">
    <source>
        <dbReference type="Proteomes" id="UP000317835"/>
    </source>
</evidence>
<dbReference type="EMBL" id="CP036429">
    <property type="protein sequence ID" value="QDV39520.1"/>
    <property type="molecule type" value="Genomic_DNA"/>
</dbReference>
<geneLocation type="plasmid" evidence="3">
    <name>pelp_3</name>
</geneLocation>
<dbReference type="OrthoDB" id="10012110at2"/>
<dbReference type="EMBL" id="CP036429">
    <property type="protein sequence ID" value="QDV39550.1"/>
    <property type="molecule type" value="Genomic_DNA"/>
</dbReference>
<protein>
    <submittedName>
        <fullName evidence="1">Uncharacterized protein</fullName>
    </submittedName>
</protein>
<evidence type="ECO:0000313" key="2">
    <source>
        <dbReference type="EMBL" id="QDV39550.1"/>
    </source>
</evidence>
<dbReference type="RefSeq" id="WP_145279715.1">
    <property type="nucleotide sequence ID" value="NZ_CP036429.1"/>
</dbReference>
<geneLocation type="plasmid" evidence="1">
    <name>pElP_3</name>
</geneLocation>
<gene>
    <name evidence="1" type="ORF">ElP_74890</name>
    <name evidence="2" type="ORF">ElP_75210</name>
</gene>
<reference evidence="1 3" key="1">
    <citation type="submission" date="2019-02" db="EMBL/GenBank/DDBJ databases">
        <title>Deep-cultivation of Planctomycetes and their phenomic and genomic characterization uncovers novel biology.</title>
        <authorList>
            <person name="Wiegand S."/>
            <person name="Jogler M."/>
            <person name="Boedeker C."/>
            <person name="Pinto D."/>
            <person name="Vollmers J."/>
            <person name="Rivas-Marin E."/>
            <person name="Kohn T."/>
            <person name="Peeters S.H."/>
            <person name="Heuer A."/>
            <person name="Rast P."/>
            <person name="Oberbeckmann S."/>
            <person name="Bunk B."/>
            <person name="Jeske O."/>
            <person name="Meyerdierks A."/>
            <person name="Storesund J.E."/>
            <person name="Kallscheuer N."/>
            <person name="Luecker S."/>
            <person name="Lage O.M."/>
            <person name="Pohl T."/>
            <person name="Merkel B.J."/>
            <person name="Hornburger P."/>
            <person name="Mueller R.-W."/>
            <person name="Bruemmer F."/>
            <person name="Labrenz M."/>
            <person name="Spormann A.M."/>
            <person name="Op den Camp H."/>
            <person name="Overmann J."/>
            <person name="Amann R."/>
            <person name="Jetten M.S.M."/>
            <person name="Mascher T."/>
            <person name="Medema M.H."/>
            <person name="Devos D.P."/>
            <person name="Kaster A.-K."/>
            <person name="Ovreas L."/>
            <person name="Rohde M."/>
            <person name="Galperin M.Y."/>
            <person name="Jogler C."/>
        </authorList>
    </citation>
    <scope>NUCLEOTIDE SEQUENCE [LARGE SCALE GENOMIC DNA]</scope>
    <source>
        <strain evidence="1 3">ElP</strain>
        <plasmid evidence="3">pelp_3</plasmid>
        <plasmid evidence="1">pElP_3</plasmid>
    </source>
</reference>
<accession>A0A518HFA9</accession>
<keyword evidence="1" id="KW-0614">Plasmid</keyword>
<evidence type="ECO:0000313" key="1">
    <source>
        <dbReference type="EMBL" id="QDV39520.1"/>
    </source>
</evidence>
<dbReference type="AlphaFoldDB" id="A0A518HFA9"/>
<dbReference type="KEGG" id="tpla:ElP_75210"/>
<dbReference type="Proteomes" id="UP000317835">
    <property type="component" value="Plasmid pElP_3"/>
</dbReference>
<keyword evidence="3" id="KW-1185">Reference proteome</keyword>
<name>A0A518HFA9_9BACT</name>
<sequence>MLRECLAIRTKATPDDWTRYDATGLLGGSLLGQGQYGEAEPMVVRGYRGMKERESQITVPDRYRLRESAMRVIRLYEAWDKPKDATEWKARLGIPDLPTEVFARP</sequence>